<organism evidence="1 2">
    <name type="scientific">Calothrix parasitica NIES-267</name>
    <dbReference type="NCBI Taxonomy" id="1973488"/>
    <lineage>
        <taxon>Bacteria</taxon>
        <taxon>Bacillati</taxon>
        <taxon>Cyanobacteriota</taxon>
        <taxon>Cyanophyceae</taxon>
        <taxon>Nostocales</taxon>
        <taxon>Calotrichaceae</taxon>
        <taxon>Calothrix</taxon>
    </lineage>
</organism>
<protein>
    <submittedName>
        <fullName evidence="1">PBS lyase HEAT-like repeat protein</fullName>
    </submittedName>
</protein>
<gene>
    <name evidence="1" type="ORF">NIES267_66530</name>
</gene>
<dbReference type="AlphaFoldDB" id="A0A1Z4M0Z9"/>
<keyword evidence="2" id="KW-1185">Reference proteome</keyword>
<evidence type="ECO:0000313" key="1">
    <source>
        <dbReference type="EMBL" id="BAY87135.1"/>
    </source>
</evidence>
<reference evidence="1 2" key="1">
    <citation type="submission" date="2017-06" db="EMBL/GenBank/DDBJ databases">
        <title>Genome sequencing of cyanobaciteial culture collection at National Institute for Environmental Studies (NIES).</title>
        <authorList>
            <person name="Hirose Y."/>
            <person name="Shimura Y."/>
            <person name="Fujisawa T."/>
            <person name="Nakamura Y."/>
            <person name="Kawachi M."/>
        </authorList>
    </citation>
    <scope>NUCLEOTIDE SEQUENCE [LARGE SCALE GENOMIC DNA]</scope>
    <source>
        <strain evidence="1 2">NIES-267</strain>
    </source>
</reference>
<dbReference type="EMBL" id="AP018227">
    <property type="protein sequence ID" value="BAY87135.1"/>
    <property type="molecule type" value="Genomic_DNA"/>
</dbReference>
<proteinExistence type="predicted"/>
<dbReference type="Proteomes" id="UP000218418">
    <property type="component" value="Chromosome"/>
</dbReference>
<evidence type="ECO:0000313" key="2">
    <source>
        <dbReference type="Proteomes" id="UP000218418"/>
    </source>
</evidence>
<sequence length="301" mass="35676">MSELTNALNRILNWFENNKPSTIESLQPGLAIEEIKEKVQDLPFRLTQEVYELYQWRNGMVDDGSCFFQAFRFFSLEEAIEESQIMGEAWGLSLPFGWFPIFEFEGEYFSAVGAEENTKNSLITRTYHDIGISYRNLTNMMLYIAECYETGAYYIGDSRFIEENEVAVIDILQKYEPESSSIFKFRDETIENLDGSKVVNSYHPDSNILLNSRILGRKGETIESARYFQGKIFNRMTWNYNIEGFHQCICTENWFNDYEKWEEFFVEYQPKCLTVKMERRYINGVLKEEIIHPDRQRDNFF</sequence>
<accession>A0A1Z4M0Z9</accession>
<keyword evidence="1" id="KW-0456">Lyase</keyword>
<dbReference type="OrthoDB" id="513405at2"/>
<dbReference type="GO" id="GO:0016829">
    <property type="term" value="F:lyase activity"/>
    <property type="evidence" value="ECO:0007669"/>
    <property type="project" value="UniProtKB-KW"/>
</dbReference>
<name>A0A1Z4M0Z9_9CYAN</name>